<gene>
    <name evidence="3" type="ORF">DFQ14_106127</name>
</gene>
<sequence>MSEPYAVKWSKPAKRAVAKELPEAVAAAVIELVTGALAQQPYRVGKPLKEPFEGMWSARRATYRVLYRVDDQQRIVVIESVQHRGHAYRP</sequence>
<dbReference type="SUPFAM" id="SSF143011">
    <property type="entry name" value="RelE-like"/>
    <property type="match status" value="1"/>
</dbReference>
<accession>A0A368VPJ6</accession>
<name>A0A368VPJ6_9ACTN</name>
<proteinExistence type="inferred from homology"/>
<dbReference type="GO" id="GO:0004519">
    <property type="term" value="F:endonuclease activity"/>
    <property type="evidence" value="ECO:0007669"/>
    <property type="project" value="UniProtKB-KW"/>
</dbReference>
<dbReference type="RefSeq" id="WP_114453222.1">
    <property type="nucleotide sequence ID" value="NZ_QPJC01000006.1"/>
</dbReference>
<evidence type="ECO:0000313" key="4">
    <source>
        <dbReference type="Proteomes" id="UP000253495"/>
    </source>
</evidence>
<keyword evidence="3" id="KW-0378">Hydrolase</keyword>
<dbReference type="EMBL" id="QPJC01000006">
    <property type="protein sequence ID" value="RCW43649.1"/>
    <property type="molecule type" value="Genomic_DNA"/>
</dbReference>
<dbReference type="Gene3D" id="3.30.2310.20">
    <property type="entry name" value="RelE-like"/>
    <property type="match status" value="1"/>
</dbReference>
<evidence type="ECO:0000256" key="2">
    <source>
        <dbReference type="ARBA" id="ARBA00022649"/>
    </source>
</evidence>
<dbReference type="OrthoDB" id="5326046at2"/>
<dbReference type="InterPro" id="IPR035093">
    <property type="entry name" value="RelE/ParE_toxin_dom_sf"/>
</dbReference>
<keyword evidence="2" id="KW-1277">Toxin-antitoxin system</keyword>
<organism evidence="3 4">
    <name type="scientific">Halopolyspora algeriensis</name>
    <dbReference type="NCBI Taxonomy" id="1500506"/>
    <lineage>
        <taxon>Bacteria</taxon>
        <taxon>Bacillati</taxon>
        <taxon>Actinomycetota</taxon>
        <taxon>Actinomycetes</taxon>
        <taxon>Actinomycetes incertae sedis</taxon>
        <taxon>Halopolyspora</taxon>
    </lineage>
</organism>
<comment type="similarity">
    <text evidence="1">Belongs to the RelE toxin family.</text>
</comment>
<evidence type="ECO:0000256" key="1">
    <source>
        <dbReference type="ARBA" id="ARBA00006226"/>
    </source>
</evidence>
<evidence type="ECO:0000313" key="3">
    <source>
        <dbReference type="EMBL" id="RCW43649.1"/>
    </source>
</evidence>
<protein>
    <submittedName>
        <fullName evidence="3">mRNA-degrading endonuclease RelE of RelBE toxin-antitoxin system</fullName>
    </submittedName>
</protein>
<keyword evidence="3" id="KW-0540">Nuclease</keyword>
<dbReference type="PANTHER" id="PTHR35601">
    <property type="entry name" value="TOXIN RELE"/>
    <property type="match status" value="1"/>
</dbReference>
<dbReference type="PANTHER" id="PTHR35601:SF1">
    <property type="entry name" value="TOXIN RELE"/>
    <property type="match status" value="1"/>
</dbReference>
<dbReference type="Pfam" id="PF05016">
    <property type="entry name" value="ParE_toxin"/>
    <property type="match status" value="1"/>
</dbReference>
<dbReference type="AlphaFoldDB" id="A0A368VPJ6"/>
<keyword evidence="4" id="KW-1185">Reference proteome</keyword>
<dbReference type="Proteomes" id="UP000253495">
    <property type="component" value="Unassembled WGS sequence"/>
</dbReference>
<reference evidence="3 4" key="1">
    <citation type="submission" date="2018-07" db="EMBL/GenBank/DDBJ databases">
        <title>Genomic Encyclopedia of Type Strains, Phase III (KMG-III): the genomes of soil and plant-associated and newly described type strains.</title>
        <authorList>
            <person name="Whitman W."/>
        </authorList>
    </citation>
    <scope>NUCLEOTIDE SEQUENCE [LARGE SCALE GENOMIC DNA]</scope>
    <source>
        <strain evidence="3 4">CECT 8575</strain>
    </source>
</reference>
<comment type="caution">
    <text evidence="3">The sequence shown here is derived from an EMBL/GenBank/DDBJ whole genome shotgun (WGS) entry which is preliminary data.</text>
</comment>
<dbReference type="InterPro" id="IPR007712">
    <property type="entry name" value="RelE/ParE_toxin"/>
</dbReference>
<keyword evidence="3" id="KW-0255">Endonuclease</keyword>